<sequence>MSSYNHFGYSCCGGPFNGGNCFGCSSVGSGNEFVYDPNPYSYNDTPNFFNQPPQHQYETYSYEFCGGNPHPGFDCQTRNTHVFDQGPCCNQDFGFDQPLFYSSSQPQQFDYCEFCGGPHYSNDCQAGNMPFYNQGPCYNQNFSDDQPPFYFSYQQQQFDCCEACGGPHYSSDCQTRNQLVYELNPGNNYDFPCFDQPSQYHIDQSPPEDLIFDSLMHTCRENNRILKEMLRTQMPNSLVILNEPEGSDDYTKVTYDKEQCLSDHYTAPVTPPAYTPSIPFLATMEPTDTLLMGDEVISTIPARETNEFIKSSVDDLVPIPRESEVTSDSVLECDMPVTTPLPPTDNGEVDLISIHL</sequence>
<reference evidence="1" key="1">
    <citation type="journal article" date="2022" name="Int. J. Mol. Sci.">
        <title>Draft Genome of Tanacetum Coccineum: Genomic Comparison of Closely Related Tanacetum-Family Plants.</title>
        <authorList>
            <person name="Yamashiro T."/>
            <person name="Shiraishi A."/>
            <person name="Nakayama K."/>
            <person name="Satake H."/>
        </authorList>
    </citation>
    <scope>NUCLEOTIDE SEQUENCE</scope>
</reference>
<protein>
    <submittedName>
        <fullName evidence="1">Uncharacterized protein</fullName>
    </submittedName>
</protein>
<reference evidence="1" key="2">
    <citation type="submission" date="2022-01" db="EMBL/GenBank/DDBJ databases">
        <authorList>
            <person name="Yamashiro T."/>
            <person name="Shiraishi A."/>
            <person name="Satake H."/>
            <person name="Nakayama K."/>
        </authorList>
    </citation>
    <scope>NUCLEOTIDE SEQUENCE</scope>
</reference>
<dbReference type="EMBL" id="BQNB010018300">
    <property type="protein sequence ID" value="GJT72880.1"/>
    <property type="molecule type" value="Genomic_DNA"/>
</dbReference>
<name>A0ABQ5GBL9_9ASTR</name>
<dbReference type="Proteomes" id="UP001151760">
    <property type="component" value="Unassembled WGS sequence"/>
</dbReference>
<accession>A0ABQ5GBL9</accession>
<gene>
    <name evidence="1" type="ORF">Tco_1032166</name>
</gene>
<keyword evidence="2" id="KW-1185">Reference proteome</keyword>
<evidence type="ECO:0000313" key="1">
    <source>
        <dbReference type="EMBL" id="GJT72880.1"/>
    </source>
</evidence>
<proteinExistence type="predicted"/>
<evidence type="ECO:0000313" key="2">
    <source>
        <dbReference type="Proteomes" id="UP001151760"/>
    </source>
</evidence>
<organism evidence="1 2">
    <name type="scientific">Tanacetum coccineum</name>
    <dbReference type="NCBI Taxonomy" id="301880"/>
    <lineage>
        <taxon>Eukaryota</taxon>
        <taxon>Viridiplantae</taxon>
        <taxon>Streptophyta</taxon>
        <taxon>Embryophyta</taxon>
        <taxon>Tracheophyta</taxon>
        <taxon>Spermatophyta</taxon>
        <taxon>Magnoliopsida</taxon>
        <taxon>eudicotyledons</taxon>
        <taxon>Gunneridae</taxon>
        <taxon>Pentapetalae</taxon>
        <taxon>asterids</taxon>
        <taxon>campanulids</taxon>
        <taxon>Asterales</taxon>
        <taxon>Asteraceae</taxon>
        <taxon>Asteroideae</taxon>
        <taxon>Anthemideae</taxon>
        <taxon>Anthemidinae</taxon>
        <taxon>Tanacetum</taxon>
    </lineage>
</organism>
<comment type="caution">
    <text evidence="1">The sequence shown here is derived from an EMBL/GenBank/DDBJ whole genome shotgun (WGS) entry which is preliminary data.</text>
</comment>